<dbReference type="GO" id="GO:0009279">
    <property type="term" value="C:cell outer membrane"/>
    <property type="evidence" value="ECO:0007669"/>
    <property type="project" value="UniProtKB-SubCell"/>
</dbReference>
<accession>A0A918WIL3</accession>
<dbReference type="PANTHER" id="PTHR30026">
    <property type="entry name" value="OUTER MEMBRANE PROTEIN TOLC"/>
    <property type="match status" value="1"/>
</dbReference>
<gene>
    <name evidence="11" type="ORF">GCM10007315_05800</name>
</gene>
<dbReference type="RefSeq" id="WP_189410083.1">
    <property type="nucleotide sequence ID" value="NZ_BMYJ01000001.1"/>
</dbReference>
<comment type="similarity">
    <text evidence="2">Belongs to the outer membrane factor (OMF) (TC 1.B.17) family.</text>
</comment>
<evidence type="ECO:0000256" key="10">
    <source>
        <dbReference type="SAM" id="SignalP"/>
    </source>
</evidence>
<dbReference type="Pfam" id="PF02321">
    <property type="entry name" value="OEP"/>
    <property type="match status" value="2"/>
</dbReference>
<dbReference type="GO" id="GO:0015288">
    <property type="term" value="F:porin activity"/>
    <property type="evidence" value="ECO:0007669"/>
    <property type="project" value="TreeGrafter"/>
</dbReference>
<proteinExistence type="inferred from homology"/>
<organism evidence="11 12">
    <name type="scientific">Neogemmobacter tilapiae</name>
    <dbReference type="NCBI Taxonomy" id="875041"/>
    <lineage>
        <taxon>Bacteria</taxon>
        <taxon>Pseudomonadati</taxon>
        <taxon>Pseudomonadota</taxon>
        <taxon>Alphaproteobacteria</taxon>
        <taxon>Rhodobacterales</taxon>
        <taxon>Paracoccaceae</taxon>
        <taxon>Neogemmobacter</taxon>
    </lineage>
</organism>
<comment type="caution">
    <text evidence="11">The sequence shown here is derived from an EMBL/GenBank/DDBJ whole genome shotgun (WGS) entry which is preliminary data.</text>
</comment>
<evidence type="ECO:0000256" key="5">
    <source>
        <dbReference type="ARBA" id="ARBA00022692"/>
    </source>
</evidence>
<dbReference type="EMBL" id="BMYJ01000001">
    <property type="protein sequence ID" value="GHC46851.1"/>
    <property type="molecule type" value="Genomic_DNA"/>
</dbReference>
<feature type="coiled-coil region" evidence="8">
    <location>
        <begin position="368"/>
        <end position="419"/>
    </location>
</feature>
<keyword evidence="6" id="KW-0472">Membrane</keyword>
<evidence type="ECO:0000313" key="12">
    <source>
        <dbReference type="Proteomes" id="UP000638981"/>
    </source>
</evidence>
<feature type="chain" id="PRO_5036745124" evidence="10">
    <location>
        <begin position="24"/>
        <end position="479"/>
    </location>
</feature>
<dbReference type="AlphaFoldDB" id="A0A918WIL3"/>
<keyword evidence="12" id="KW-1185">Reference proteome</keyword>
<name>A0A918WIL3_9RHOB</name>
<evidence type="ECO:0000256" key="1">
    <source>
        <dbReference type="ARBA" id="ARBA00004442"/>
    </source>
</evidence>
<feature type="region of interest" description="Disordered" evidence="9">
    <location>
        <begin position="279"/>
        <end position="302"/>
    </location>
</feature>
<evidence type="ECO:0000256" key="3">
    <source>
        <dbReference type="ARBA" id="ARBA00022448"/>
    </source>
</evidence>
<dbReference type="Gene3D" id="1.20.1600.10">
    <property type="entry name" value="Outer membrane efflux proteins (OEP)"/>
    <property type="match status" value="1"/>
</dbReference>
<sequence>MRGMKRFGVSVLLVVGLAFPAQAETLTDALIAAYRNSHLLEQNQALLRAADEDVAIAVSALRPIISFSAGYQHNIAQFSGFGVTSDGTPGLLRNVSESNTSSYGLTMEMTLWDGGRSQLGIEVAKESVLATRQGLVNIEQQVLISAVQSYVNVKLASEIVFLRQSNVRVIGQELQAAKDRFEVGEYTRTDVAIAEASLASARAQLAAAEGDLMVARESYKLAVGHYPEAISTLPKAPTLSETLELAQSVALKNHPALRRAQHEVTIAQLNSERAKRNGKPTIRLSGSVTDPEGSYSFGGSPGQSNGLSATGTLSFNKTLYSGGQIAALYRKALAQQEASQAGLLQTSMQVEEGVGNAWASVLVATAQIEATNRQIEAAQVAFDGLREEAKLGARTSLDVLDAEQDLLDARVQRATAEAQRYLSTYSLLQSMGLLTVEHLNLGIPTYDPAAYYRAVKDAPVHTVQGKKLDRILKSISQPD</sequence>
<feature type="signal peptide" evidence="10">
    <location>
        <begin position="1"/>
        <end position="23"/>
    </location>
</feature>
<evidence type="ECO:0000256" key="6">
    <source>
        <dbReference type="ARBA" id="ARBA00023136"/>
    </source>
</evidence>
<dbReference type="SUPFAM" id="SSF56954">
    <property type="entry name" value="Outer membrane efflux proteins (OEP)"/>
    <property type="match status" value="1"/>
</dbReference>
<keyword evidence="8" id="KW-0175">Coiled coil</keyword>
<protein>
    <submittedName>
        <fullName evidence="11">Transporter</fullName>
    </submittedName>
</protein>
<dbReference type="PANTHER" id="PTHR30026:SF22">
    <property type="entry name" value="OUTER MEMBRANE EFFLUX PROTEIN"/>
    <property type="match status" value="1"/>
</dbReference>
<keyword evidence="3" id="KW-0813">Transport</keyword>
<dbReference type="InterPro" id="IPR010130">
    <property type="entry name" value="T1SS_OMP_TolC"/>
</dbReference>
<keyword evidence="10" id="KW-0732">Signal</keyword>
<evidence type="ECO:0000256" key="9">
    <source>
        <dbReference type="SAM" id="MobiDB-lite"/>
    </source>
</evidence>
<keyword evidence="4" id="KW-1134">Transmembrane beta strand</keyword>
<dbReference type="GO" id="GO:0015562">
    <property type="term" value="F:efflux transmembrane transporter activity"/>
    <property type="evidence" value="ECO:0007669"/>
    <property type="project" value="InterPro"/>
</dbReference>
<evidence type="ECO:0000256" key="7">
    <source>
        <dbReference type="ARBA" id="ARBA00023237"/>
    </source>
</evidence>
<dbReference type="GO" id="GO:1990281">
    <property type="term" value="C:efflux pump complex"/>
    <property type="evidence" value="ECO:0007669"/>
    <property type="project" value="TreeGrafter"/>
</dbReference>
<evidence type="ECO:0000256" key="2">
    <source>
        <dbReference type="ARBA" id="ARBA00007613"/>
    </source>
</evidence>
<keyword evidence="7" id="KW-0998">Cell outer membrane</keyword>
<evidence type="ECO:0000256" key="4">
    <source>
        <dbReference type="ARBA" id="ARBA00022452"/>
    </source>
</evidence>
<dbReference type="Proteomes" id="UP000638981">
    <property type="component" value="Unassembled WGS sequence"/>
</dbReference>
<evidence type="ECO:0000313" key="11">
    <source>
        <dbReference type="EMBL" id="GHC46851.1"/>
    </source>
</evidence>
<reference evidence="11" key="2">
    <citation type="submission" date="2020-09" db="EMBL/GenBank/DDBJ databases">
        <authorList>
            <person name="Sun Q."/>
            <person name="Kim S."/>
        </authorList>
    </citation>
    <scope>NUCLEOTIDE SEQUENCE</scope>
    <source>
        <strain evidence="11">KCTC 23310</strain>
    </source>
</reference>
<dbReference type="InterPro" id="IPR003423">
    <property type="entry name" value="OMP_efflux"/>
</dbReference>
<dbReference type="InterPro" id="IPR051906">
    <property type="entry name" value="TolC-like"/>
</dbReference>
<keyword evidence="5" id="KW-0812">Transmembrane</keyword>
<feature type="coiled-coil region" evidence="8">
    <location>
        <begin position="191"/>
        <end position="218"/>
    </location>
</feature>
<evidence type="ECO:0000256" key="8">
    <source>
        <dbReference type="SAM" id="Coils"/>
    </source>
</evidence>
<dbReference type="NCBIfam" id="TIGR01844">
    <property type="entry name" value="type_I_sec_TolC"/>
    <property type="match status" value="1"/>
</dbReference>
<comment type="subcellular location">
    <subcellularLocation>
        <location evidence="1">Cell outer membrane</location>
    </subcellularLocation>
</comment>
<reference evidence="11" key="1">
    <citation type="journal article" date="2014" name="Int. J. Syst. Evol. Microbiol.">
        <title>Complete genome sequence of Corynebacterium casei LMG S-19264T (=DSM 44701T), isolated from a smear-ripened cheese.</title>
        <authorList>
            <consortium name="US DOE Joint Genome Institute (JGI-PGF)"/>
            <person name="Walter F."/>
            <person name="Albersmeier A."/>
            <person name="Kalinowski J."/>
            <person name="Ruckert C."/>
        </authorList>
    </citation>
    <scope>NUCLEOTIDE SEQUENCE</scope>
    <source>
        <strain evidence="11">KCTC 23310</strain>
    </source>
</reference>